<gene>
    <name evidence="2" type="ORF">VP01_2183g1</name>
</gene>
<reference evidence="2 3" key="1">
    <citation type="submission" date="2015-08" db="EMBL/GenBank/DDBJ databases">
        <title>Next Generation Sequencing and Analysis of the Genome of Puccinia sorghi L Schw, the Causal Agent of Maize Common Rust.</title>
        <authorList>
            <person name="Rochi L."/>
            <person name="Burguener G."/>
            <person name="Darino M."/>
            <person name="Turjanski A."/>
            <person name="Kreff E."/>
            <person name="Dieguez M.J."/>
            <person name="Sacco F."/>
        </authorList>
    </citation>
    <scope>NUCLEOTIDE SEQUENCE [LARGE SCALE GENOMIC DNA]</scope>
    <source>
        <strain evidence="2 3">RO10H11247</strain>
    </source>
</reference>
<evidence type="ECO:0000313" key="3">
    <source>
        <dbReference type="Proteomes" id="UP000037035"/>
    </source>
</evidence>
<dbReference type="AlphaFoldDB" id="A0A0L6VB60"/>
<keyword evidence="1" id="KW-0812">Transmembrane</keyword>
<organism evidence="2 3">
    <name type="scientific">Puccinia sorghi</name>
    <dbReference type="NCBI Taxonomy" id="27349"/>
    <lineage>
        <taxon>Eukaryota</taxon>
        <taxon>Fungi</taxon>
        <taxon>Dikarya</taxon>
        <taxon>Basidiomycota</taxon>
        <taxon>Pucciniomycotina</taxon>
        <taxon>Pucciniomycetes</taxon>
        <taxon>Pucciniales</taxon>
        <taxon>Pucciniaceae</taxon>
        <taxon>Puccinia</taxon>
    </lineage>
</organism>
<feature type="transmembrane region" description="Helical" evidence="1">
    <location>
        <begin position="36"/>
        <end position="59"/>
    </location>
</feature>
<evidence type="ECO:0000256" key="1">
    <source>
        <dbReference type="SAM" id="Phobius"/>
    </source>
</evidence>
<comment type="caution">
    <text evidence="2">The sequence shown here is derived from an EMBL/GenBank/DDBJ whole genome shotgun (WGS) entry which is preliminary data.</text>
</comment>
<feature type="transmembrane region" description="Helical" evidence="1">
    <location>
        <begin position="104"/>
        <end position="127"/>
    </location>
</feature>
<keyword evidence="1" id="KW-0472">Membrane</keyword>
<keyword evidence="1" id="KW-1133">Transmembrane helix</keyword>
<protein>
    <submittedName>
        <fullName evidence="2">Uncharacterized protein</fullName>
    </submittedName>
</protein>
<proteinExistence type="predicted"/>
<evidence type="ECO:0000313" key="2">
    <source>
        <dbReference type="EMBL" id="KNZ57340.1"/>
    </source>
</evidence>
<feature type="transmembrane region" description="Helical" evidence="1">
    <location>
        <begin position="490"/>
        <end position="513"/>
    </location>
</feature>
<dbReference type="EMBL" id="LAVV01007040">
    <property type="protein sequence ID" value="KNZ57340.1"/>
    <property type="molecule type" value="Genomic_DNA"/>
</dbReference>
<name>A0A0L6VB60_9BASI</name>
<dbReference type="Proteomes" id="UP000037035">
    <property type="component" value="Unassembled WGS sequence"/>
</dbReference>
<dbReference type="VEuPathDB" id="FungiDB:VP01_2183g1"/>
<keyword evidence="3" id="KW-1185">Reference proteome</keyword>
<sequence>MSPSKISNLNGHNLIDKAWTYVIGSLRSIQNLRNTYWFQMVFLSFKGHSIYICCFYGSLKFHYFDYLILSQVCAPGKCYSLCALQLKCQENSSGDCAAPSRTLLFYYSKFCLVMGTWLSSIFTTIFFRVWHLKQHCGGPIRFQTYNYIFCLYEYFKPRILSQTPRLASFGGLNLDLECYFIVHKYIISLNQIEPSSSDQLQLTIQLTDFSHHHKWFSSHILTHHNSWFRSTSAKFPQSSLHQKKFHIFYSPPNIIHPIQNQPEEEIKLPTSTHPLKRTNLPYSSGLYIKQNTIKNYSLFYLNFTYHHPSQLYYKMFTLPSVSSSLKLFIPNNPPTHFFHYYQKHANITPPRQKIVLYKKHYSDSSGRRLLNSLAAILALFDQREQCSMNSCKCLPYRIFFQIISHRKFHDGHRRFHDGHRKFHDCHRKFLACGLQNFRVGVNSIWGIRDLLKLFRVILIDTIDGSVEFFVIDFRETLILFFRALISLKGALRACAVVFLIFIFFILIFFFFYFCNNFLGDVEEERHALGKCFPLTSKSRCRFGRTTTMGSIFWGQQLTPKGGVMTFLRNFVHPLAIYILNLDHNILLTLKNTSINLLVRISAQCFKEGGGKLRGKKGPRSWWLICGKLGSDLMSVLLFRRLLMIKYQIQRAKLWLSKCLVQALLIGTTSNK</sequence>
<accession>A0A0L6VB60</accession>